<dbReference type="RefSeq" id="XP_046063837.1">
    <property type="nucleotide sequence ID" value="XM_046209075.1"/>
</dbReference>
<protein>
    <recommendedName>
        <fullName evidence="6">D-arabinitol 2-dehydrogenase [ribulose-forming]</fullName>
        <ecNumber evidence="5">1.1.1.250</ecNumber>
    </recommendedName>
</protein>
<dbReference type="PRINTS" id="PR00081">
    <property type="entry name" value="GDHRDH"/>
</dbReference>
<evidence type="ECO:0000256" key="4">
    <source>
        <dbReference type="ARBA" id="ARBA00060719"/>
    </source>
</evidence>
<reference evidence="7" key="1">
    <citation type="journal article" date="2021" name="Open Biol.">
        <title>Shared evolutionary footprints suggest mitochondrial oxidative damage underlies multiple complex I losses in fungi.</title>
        <authorList>
            <person name="Schikora-Tamarit M.A."/>
            <person name="Marcet-Houben M."/>
            <person name="Nosek J."/>
            <person name="Gabaldon T."/>
        </authorList>
    </citation>
    <scope>NUCLEOTIDE SEQUENCE</scope>
    <source>
        <strain evidence="7">CBS6075</strain>
    </source>
</reference>
<dbReference type="EMBL" id="JAEUBE010000087">
    <property type="protein sequence ID" value="KAH3670412.1"/>
    <property type="molecule type" value="Genomic_DNA"/>
</dbReference>
<evidence type="ECO:0000313" key="8">
    <source>
        <dbReference type="Proteomes" id="UP000769157"/>
    </source>
</evidence>
<evidence type="ECO:0000256" key="5">
    <source>
        <dbReference type="ARBA" id="ARBA00066831"/>
    </source>
</evidence>
<dbReference type="GO" id="GO:0005975">
    <property type="term" value="P:carbohydrate metabolic process"/>
    <property type="evidence" value="ECO:0007669"/>
    <property type="project" value="UniProtKB-ARBA"/>
</dbReference>
<evidence type="ECO:0000313" key="7">
    <source>
        <dbReference type="EMBL" id="KAH3670412.1"/>
    </source>
</evidence>
<comment type="caution">
    <text evidence="7">The sequence shown here is derived from an EMBL/GenBank/DDBJ whole genome shotgun (WGS) entry which is preliminary data.</text>
</comment>
<evidence type="ECO:0000256" key="1">
    <source>
        <dbReference type="ARBA" id="ARBA00006484"/>
    </source>
</evidence>
<comment type="pathway">
    <text evidence="4">Carbohydrate metabolism; D-arabinitol metabolism.</text>
</comment>
<dbReference type="EC" id="1.1.1.250" evidence="5"/>
<dbReference type="InterPro" id="IPR002347">
    <property type="entry name" value="SDR_fam"/>
</dbReference>
<keyword evidence="8" id="KW-1185">Reference proteome</keyword>
<comment type="similarity">
    <text evidence="1">Belongs to the short-chain dehydrogenases/reductases (SDR) family.</text>
</comment>
<dbReference type="InterPro" id="IPR020904">
    <property type="entry name" value="Sc_DH/Rdtase_CS"/>
</dbReference>
<proteinExistence type="inferred from homology"/>
<dbReference type="AlphaFoldDB" id="A0A9P8PEA4"/>
<evidence type="ECO:0000256" key="6">
    <source>
        <dbReference type="ARBA" id="ARBA00070881"/>
    </source>
</evidence>
<evidence type="ECO:0000256" key="3">
    <source>
        <dbReference type="ARBA" id="ARBA00023002"/>
    </source>
</evidence>
<accession>A0A9P8PEA4</accession>
<dbReference type="FunFam" id="3.40.50.720:FF:000240">
    <property type="entry name" value="SDR family oxidoreductase"/>
    <property type="match status" value="1"/>
</dbReference>
<organism evidence="7 8">
    <name type="scientific">Ogataea philodendri</name>
    <dbReference type="NCBI Taxonomy" id="1378263"/>
    <lineage>
        <taxon>Eukaryota</taxon>
        <taxon>Fungi</taxon>
        <taxon>Dikarya</taxon>
        <taxon>Ascomycota</taxon>
        <taxon>Saccharomycotina</taxon>
        <taxon>Pichiomycetes</taxon>
        <taxon>Pichiales</taxon>
        <taxon>Pichiaceae</taxon>
        <taxon>Ogataea</taxon>
    </lineage>
</organism>
<dbReference type="InterPro" id="IPR036291">
    <property type="entry name" value="NAD(P)-bd_dom_sf"/>
</dbReference>
<gene>
    <name evidence="7" type="ORF">OGAPHI_000927</name>
</gene>
<dbReference type="PANTHER" id="PTHR42760:SF115">
    <property type="entry name" value="3-OXOACYL-[ACYL-CARRIER-PROTEIN] REDUCTASE FABG"/>
    <property type="match status" value="1"/>
</dbReference>
<dbReference type="GeneID" id="70232895"/>
<keyword evidence="2" id="KW-0521">NADP</keyword>
<reference evidence="7" key="2">
    <citation type="submission" date="2021-01" db="EMBL/GenBank/DDBJ databases">
        <authorList>
            <person name="Schikora-Tamarit M.A."/>
        </authorList>
    </citation>
    <scope>NUCLEOTIDE SEQUENCE</scope>
    <source>
        <strain evidence="7">CBS6075</strain>
    </source>
</reference>
<keyword evidence="3" id="KW-0560">Oxidoreductase</keyword>
<dbReference type="SUPFAM" id="SSF51735">
    <property type="entry name" value="NAD(P)-binding Rossmann-fold domains"/>
    <property type="match status" value="1"/>
</dbReference>
<dbReference type="PANTHER" id="PTHR42760">
    <property type="entry name" value="SHORT-CHAIN DEHYDROGENASES/REDUCTASES FAMILY MEMBER"/>
    <property type="match status" value="1"/>
</dbReference>
<dbReference type="GO" id="GO:0047038">
    <property type="term" value="F:D-arabinitol 2-dehydrogenase activity"/>
    <property type="evidence" value="ECO:0007669"/>
    <property type="project" value="UniProtKB-EC"/>
</dbReference>
<name>A0A9P8PEA4_9ASCO</name>
<sequence>MADIVPTFRLDNELTVVTGASGGLSDAILKGLLAYGSEIALLDMNLERTKETQAELVKFCIEELKIKQESVPKMHSYVCDISDADHVNEVFAKVYADFGKYPLHLVNTAGYCENFPAHEYPAKNAERLVKVNLLGSLFVAQAFAKPLIEHNIKGGSVVMIGSMSGEIVNDPQPQVAYNMSKAGVIHMVKSLAAEWAKYNIRVNTLSPGYILTPLTKNVINGNDGMYQRWLSGVPMGRLSEPKEFTGTVLYLLSNSASSYTTGTNITVDGGFTCWRDVALVAELIPVNVFEELVVLDLLDAVVAQSLFWVSVEQSGDQIARLRVKVCGEHQWIVQDLSVHGVDVLVVVWWQTREHLVEQNSQSPEVHDSGVALTHQQLWSKVLGRAAERVGLLVQLHVDLTQTKVA</sequence>
<dbReference type="PROSITE" id="PS00061">
    <property type="entry name" value="ADH_SHORT"/>
    <property type="match status" value="1"/>
</dbReference>
<dbReference type="Pfam" id="PF13561">
    <property type="entry name" value="adh_short_C2"/>
    <property type="match status" value="1"/>
</dbReference>
<dbReference type="Proteomes" id="UP000769157">
    <property type="component" value="Unassembled WGS sequence"/>
</dbReference>
<dbReference type="OrthoDB" id="5325318at2759"/>
<evidence type="ECO:0000256" key="2">
    <source>
        <dbReference type="ARBA" id="ARBA00022857"/>
    </source>
</evidence>
<dbReference type="Gene3D" id="3.40.50.720">
    <property type="entry name" value="NAD(P)-binding Rossmann-like Domain"/>
    <property type="match status" value="1"/>
</dbReference>